<dbReference type="Pfam" id="PF02686">
    <property type="entry name" value="GatC"/>
    <property type="match status" value="1"/>
</dbReference>
<dbReference type="NCBIfam" id="TIGR00135">
    <property type="entry name" value="gatC"/>
    <property type="match status" value="1"/>
</dbReference>
<evidence type="ECO:0000256" key="6">
    <source>
        <dbReference type="HAMAP-Rule" id="MF_00122"/>
    </source>
</evidence>
<dbReference type="PANTHER" id="PTHR15004:SF0">
    <property type="entry name" value="GLUTAMYL-TRNA(GLN) AMIDOTRANSFERASE SUBUNIT C, MITOCHONDRIAL"/>
    <property type="match status" value="1"/>
</dbReference>
<feature type="compositionally biased region" description="Basic and acidic residues" evidence="7">
    <location>
        <begin position="77"/>
        <end position="87"/>
    </location>
</feature>
<dbReference type="EMBL" id="JBHUIO010000005">
    <property type="protein sequence ID" value="MFD2169801.1"/>
    <property type="molecule type" value="Genomic_DNA"/>
</dbReference>
<evidence type="ECO:0000256" key="7">
    <source>
        <dbReference type="SAM" id="MobiDB-lite"/>
    </source>
</evidence>
<gene>
    <name evidence="6 8" type="primary">gatC</name>
    <name evidence="8" type="ORF">ACFSOY_07305</name>
</gene>
<dbReference type="Proteomes" id="UP001597343">
    <property type="component" value="Unassembled WGS sequence"/>
</dbReference>
<keyword evidence="6" id="KW-0436">Ligase</keyword>
<keyword evidence="9" id="KW-1185">Reference proteome</keyword>
<dbReference type="Gene3D" id="1.10.20.60">
    <property type="entry name" value="Glu-tRNAGln amidotransferase C subunit, N-terminal domain"/>
    <property type="match status" value="1"/>
</dbReference>
<reference evidence="9" key="1">
    <citation type="journal article" date="2019" name="Int. J. Syst. Evol. Microbiol.">
        <title>The Global Catalogue of Microorganisms (GCM) 10K type strain sequencing project: providing services to taxonomists for standard genome sequencing and annotation.</title>
        <authorList>
            <consortium name="The Broad Institute Genomics Platform"/>
            <consortium name="The Broad Institute Genome Sequencing Center for Infectious Disease"/>
            <person name="Wu L."/>
            <person name="Ma J."/>
        </authorList>
    </citation>
    <scope>NUCLEOTIDE SEQUENCE [LARGE SCALE GENOMIC DNA]</scope>
    <source>
        <strain evidence="9">CGMCC 1.13574</strain>
    </source>
</reference>
<dbReference type="PANTHER" id="PTHR15004">
    <property type="entry name" value="GLUTAMYL-TRNA(GLN) AMIDOTRANSFERASE SUBUNIT C, MITOCHONDRIAL"/>
    <property type="match status" value="1"/>
</dbReference>
<dbReference type="EC" id="6.3.5.-" evidence="6"/>
<keyword evidence="6" id="KW-0067">ATP-binding</keyword>
<dbReference type="SUPFAM" id="SSF141000">
    <property type="entry name" value="Glu-tRNAGln amidotransferase C subunit"/>
    <property type="match status" value="1"/>
</dbReference>
<comment type="catalytic activity">
    <reaction evidence="4 6">
        <text>L-aspartyl-tRNA(Asn) + L-glutamine + ATP + H2O = L-asparaginyl-tRNA(Asn) + L-glutamate + ADP + phosphate + 2 H(+)</text>
        <dbReference type="Rhea" id="RHEA:14513"/>
        <dbReference type="Rhea" id="RHEA-COMP:9674"/>
        <dbReference type="Rhea" id="RHEA-COMP:9677"/>
        <dbReference type="ChEBI" id="CHEBI:15377"/>
        <dbReference type="ChEBI" id="CHEBI:15378"/>
        <dbReference type="ChEBI" id="CHEBI:29985"/>
        <dbReference type="ChEBI" id="CHEBI:30616"/>
        <dbReference type="ChEBI" id="CHEBI:43474"/>
        <dbReference type="ChEBI" id="CHEBI:58359"/>
        <dbReference type="ChEBI" id="CHEBI:78515"/>
        <dbReference type="ChEBI" id="CHEBI:78516"/>
        <dbReference type="ChEBI" id="CHEBI:456216"/>
    </reaction>
</comment>
<evidence type="ECO:0000256" key="5">
    <source>
        <dbReference type="ARBA" id="ARBA00047913"/>
    </source>
</evidence>
<protein>
    <recommendedName>
        <fullName evidence="6">Aspartyl/glutamyl-tRNA(Asn/Gln) amidotransferase subunit C</fullName>
        <shortName evidence="6">Asp/Glu-ADT subunit C</shortName>
        <ecNumber evidence="6">6.3.5.-</ecNumber>
    </recommendedName>
</protein>
<dbReference type="RefSeq" id="WP_386045234.1">
    <property type="nucleotide sequence ID" value="NZ_JBHUIO010000005.1"/>
</dbReference>
<dbReference type="HAMAP" id="MF_00122">
    <property type="entry name" value="GatC"/>
    <property type="match status" value="1"/>
</dbReference>
<evidence type="ECO:0000313" key="8">
    <source>
        <dbReference type="EMBL" id="MFD2169801.1"/>
    </source>
</evidence>
<evidence type="ECO:0000256" key="3">
    <source>
        <dbReference type="ARBA" id="ARBA00024799"/>
    </source>
</evidence>
<comment type="subunit">
    <text evidence="2 6">Heterotrimer of A, B and C subunits.</text>
</comment>
<name>A0ABW4ZWG8_9BACL</name>
<keyword evidence="6" id="KW-0547">Nucleotide-binding</keyword>
<dbReference type="InterPro" id="IPR003837">
    <property type="entry name" value="GatC"/>
</dbReference>
<accession>A0ABW4ZWG8</accession>
<evidence type="ECO:0000256" key="1">
    <source>
        <dbReference type="ARBA" id="ARBA00010757"/>
    </source>
</evidence>
<comment type="caution">
    <text evidence="8">The sequence shown here is derived from an EMBL/GenBank/DDBJ whole genome shotgun (WGS) entry which is preliminary data.</text>
</comment>
<comment type="similarity">
    <text evidence="1 6">Belongs to the GatC family.</text>
</comment>
<evidence type="ECO:0000256" key="4">
    <source>
        <dbReference type="ARBA" id="ARBA00047380"/>
    </source>
</evidence>
<proteinExistence type="inferred from homology"/>
<evidence type="ECO:0000313" key="9">
    <source>
        <dbReference type="Proteomes" id="UP001597343"/>
    </source>
</evidence>
<dbReference type="InterPro" id="IPR036113">
    <property type="entry name" value="Asp/Glu-ADT_sf_sub_c"/>
</dbReference>
<comment type="function">
    <text evidence="3 6">Allows the formation of correctly charged Asn-tRNA(Asn) or Gln-tRNA(Gln) through the transamidation of misacylated Asp-tRNA(Asn) or Glu-tRNA(Gln) in organisms which lack either or both of asparaginyl-tRNA or glutaminyl-tRNA synthetases. The reaction takes place in the presence of glutamine and ATP through an activated phospho-Asp-tRNA(Asn) or phospho-Glu-tRNA(Gln).</text>
</comment>
<keyword evidence="6" id="KW-0648">Protein biosynthesis</keyword>
<feature type="region of interest" description="Disordered" evidence="7">
    <location>
        <begin position="74"/>
        <end position="97"/>
    </location>
</feature>
<sequence length="97" mass="10893">MVSITLKDVEHIANLSRLTLTEEEKVKMADQLGKILEFAGELQELDVQNVAPTTHSLPLKNVLREDVSREWLSQEEALSHAPDKENGQFRVPAVMEG</sequence>
<evidence type="ECO:0000256" key="2">
    <source>
        <dbReference type="ARBA" id="ARBA00011123"/>
    </source>
</evidence>
<comment type="catalytic activity">
    <reaction evidence="5 6">
        <text>L-glutamyl-tRNA(Gln) + L-glutamine + ATP + H2O = L-glutaminyl-tRNA(Gln) + L-glutamate + ADP + phosphate + H(+)</text>
        <dbReference type="Rhea" id="RHEA:17521"/>
        <dbReference type="Rhea" id="RHEA-COMP:9681"/>
        <dbReference type="Rhea" id="RHEA-COMP:9684"/>
        <dbReference type="ChEBI" id="CHEBI:15377"/>
        <dbReference type="ChEBI" id="CHEBI:15378"/>
        <dbReference type="ChEBI" id="CHEBI:29985"/>
        <dbReference type="ChEBI" id="CHEBI:30616"/>
        <dbReference type="ChEBI" id="CHEBI:43474"/>
        <dbReference type="ChEBI" id="CHEBI:58359"/>
        <dbReference type="ChEBI" id="CHEBI:78520"/>
        <dbReference type="ChEBI" id="CHEBI:78521"/>
        <dbReference type="ChEBI" id="CHEBI:456216"/>
    </reaction>
</comment>
<organism evidence="8 9">
    <name type="scientific">Tumebacillus lipolyticus</name>
    <dbReference type="NCBI Taxonomy" id="1280370"/>
    <lineage>
        <taxon>Bacteria</taxon>
        <taxon>Bacillati</taxon>
        <taxon>Bacillota</taxon>
        <taxon>Bacilli</taxon>
        <taxon>Bacillales</taxon>
        <taxon>Alicyclobacillaceae</taxon>
        <taxon>Tumebacillus</taxon>
    </lineage>
</organism>